<reference evidence="2" key="1">
    <citation type="submission" date="2020-07" db="EMBL/GenBank/DDBJ databases">
        <authorList>
            <person name="Pettersson B.M.F."/>
            <person name="Behra P.R.K."/>
            <person name="Ramesh M."/>
            <person name="Das S."/>
            <person name="Dasgupta S."/>
            <person name="Kirsebom L.A."/>
        </authorList>
    </citation>
    <scope>NUCLEOTIDE SEQUENCE</scope>
    <source>
        <strain evidence="2">DSM 45406</strain>
    </source>
</reference>
<proteinExistence type="predicted"/>
<sequence length="93" mass="9356">RRARVAQCALVGGEVVGQTRRIGGQRRGGTPSIAGAAVGAAMVGEAVGVSPLSVPEQPVTPSRQVATSADAAGRTQRARMSRLIGGVAPRLGR</sequence>
<organism evidence="2 3">
    <name type="scientific">Mycolicibacterium rufum</name>
    <dbReference type="NCBI Taxonomy" id="318424"/>
    <lineage>
        <taxon>Bacteria</taxon>
        <taxon>Bacillati</taxon>
        <taxon>Actinomycetota</taxon>
        <taxon>Actinomycetes</taxon>
        <taxon>Mycobacteriales</taxon>
        <taxon>Mycobacteriaceae</taxon>
        <taxon>Mycolicibacterium</taxon>
    </lineage>
</organism>
<feature type="non-terminal residue" evidence="2">
    <location>
        <position position="1"/>
    </location>
</feature>
<feature type="region of interest" description="Disordered" evidence="1">
    <location>
        <begin position="54"/>
        <end position="93"/>
    </location>
</feature>
<dbReference type="EMBL" id="JACKRN010000966">
    <property type="protein sequence ID" value="MCV7073987.1"/>
    <property type="molecule type" value="Genomic_DNA"/>
</dbReference>
<comment type="caution">
    <text evidence="2">The sequence shown here is derived from an EMBL/GenBank/DDBJ whole genome shotgun (WGS) entry which is preliminary data.</text>
</comment>
<evidence type="ECO:0000313" key="3">
    <source>
        <dbReference type="Proteomes" id="UP001140272"/>
    </source>
</evidence>
<name>A0A9X2YHD9_9MYCO</name>
<accession>A0A9X2YHD9</accession>
<gene>
    <name evidence="2" type="ORF">H7H73_30565</name>
</gene>
<reference evidence="2" key="2">
    <citation type="journal article" date="2022" name="BMC Genomics">
        <title>Comparative genome analysis of mycobacteria focusing on tRNA and non-coding RNA.</title>
        <authorList>
            <person name="Behra P.R.K."/>
            <person name="Pettersson B.M.F."/>
            <person name="Ramesh M."/>
            <person name="Das S."/>
            <person name="Dasgupta S."/>
            <person name="Kirsebom L.A."/>
        </authorList>
    </citation>
    <scope>NUCLEOTIDE SEQUENCE</scope>
    <source>
        <strain evidence="2">DSM 45406</strain>
    </source>
</reference>
<evidence type="ECO:0000256" key="1">
    <source>
        <dbReference type="SAM" id="MobiDB-lite"/>
    </source>
</evidence>
<evidence type="ECO:0000313" key="2">
    <source>
        <dbReference type="EMBL" id="MCV7073987.1"/>
    </source>
</evidence>
<dbReference type="Proteomes" id="UP001140272">
    <property type="component" value="Unassembled WGS sequence"/>
</dbReference>
<protein>
    <submittedName>
        <fullName evidence="2">Uncharacterized protein</fullName>
    </submittedName>
</protein>
<dbReference type="AlphaFoldDB" id="A0A9X2YHD9"/>